<protein>
    <submittedName>
        <fullName evidence="1">Uncharacterized protein</fullName>
    </submittedName>
</protein>
<dbReference type="EMBL" id="MU266385">
    <property type="protein sequence ID" value="KAH7926292.1"/>
    <property type="molecule type" value="Genomic_DNA"/>
</dbReference>
<name>A0ACB8BL52_9AGAM</name>
<evidence type="ECO:0000313" key="1">
    <source>
        <dbReference type="EMBL" id="KAH7926292.1"/>
    </source>
</evidence>
<feature type="non-terminal residue" evidence="1">
    <location>
        <position position="1"/>
    </location>
</feature>
<reference evidence="1" key="1">
    <citation type="journal article" date="2021" name="New Phytol.">
        <title>Evolutionary innovations through gain and loss of genes in the ectomycorrhizal Boletales.</title>
        <authorList>
            <person name="Wu G."/>
            <person name="Miyauchi S."/>
            <person name="Morin E."/>
            <person name="Kuo A."/>
            <person name="Drula E."/>
            <person name="Varga T."/>
            <person name="Kohler A."/>
            <person name="Feng B."/>
            <person name="Cao Y."/>
            <person name="Lipzen A."/>
            <person name="Daum C."/>
            <person name="Hundley H."/>
            <person name="Pangilinan J."/>
            <person name="Johnson J."/>
            <person name="Barry K."/>
            <person name="LaButti K."/>
            <person name="Ng V."/>
            <person name="Ahrendt S."/>
            <person name="Min B."/>
            <person name="Choi I.G."/>
            <person name="Park H."/>
            <person name="Plett J.M."/>
            <person name="Magnuson J."/>
            <person name="Spatafora J.W."/>
            <person name="Nagy L.G."/>
            <person name="Henrissat B."/>
            <person name="Grigoriev I.V."/>
            <person name="Yang Z.L."/>
            <person name="Xu J."/>
            <person name="Martin F.M."/>
        </authorList>
    </citation>
    <scope>NUCLEOTIDE SEQUENCE</scope>
    <source>
        <strain evidence="1">KUC20120723A-06</strain>
    </source>
</reference>
<organism evidence="1 2">
    <name type="scientific">Leucogyrophana mollusca</name>
    <dbReference type="NCBI Taxonomy" id="85980"/>
    <lineage>
        <taxon>Eukaryota</taxon>
        <taxon>Fungi</taxon>
        <taxon>Dikarya</taxon>
        <taxon>Basidiomycota</taxon>
        <taxon>Agaricomycotina</taxon>
        <taxon>Agaricomycetes</taxon>
        <taxon>Agaricomycetidae</taxon>
        <taxon>Boletales</taxon>
        <taxon>Boletales incertae sedis</taxon>
        <taxon>Leucogyrophana</taxon>
    </lineage>
</organism>
<feature type="non-terminal residue" evidence="1">
    <location>
        <position position="106"/>
    </location>
</feature>
<keyword evidence="2" id="KW-1185">Reference proteome</keyword>
<sequence length="106" mass="11434">PQVDPVAALDNHLFVNALPADAPLFAFSSPSGLRCLTKRKFLARCNSIWSAAGIPTLSGHSFRIGGTTTLLLSGVSPDVVKAMGRWSSDAFLRYWRSLELVVPLHA</sequence>
<gene>
    <name evidence="1" type="ORF">BV22DRAFT_983550</name>
</gene>
<accession>A0ACB8BL52</accession>
<dbReference type="Proteomes" id="UP000790709">
    <property type="component" value="Unassembled WGS sequence"/>
</dbReference>
<comment type="caution">
    <text evidence="1">The sequence shown here is derived from an EMBL/GenBank/DDBJ whole genome shotgun (WGS) entry which is preliminary data.</text>
</comment>
<evidence type="ECO:0000313" key="2">
    <source>
        <dbReference type="Proteomes" id="UP000790709"/>
    </source>
</evidence>
<proteinExistence type="predicted"/>